<feature type="transmembrane region" description="Helical" evidence="8">
    <location>
        <begin position="159"/>
        <end position="177"/>
    </location>
</feature>
<dbReference type="GO" id="GO:0006508">
    <property type="term" value="P:proteolysis"/>
    <property type="evidence" value="ECO:0007669"/>
    <property type="project" value="UniProtKB-KW"/>
</dbReference>
<reference evidence="10 11" key="1">
    <citation type="submission" date="2017-11" db="EMBL/GenBank/DDBJ databases">
        <title>Genomic Encyclopedia of Type Strains, Phase III (KMG-III): the genomes of soil and plant-associated and newly described type strains.</title>
        <authorList>
            <person name="Whitman W."/>
        </authorList>
    </citation>
    <scope>NUCLEOTIDE SEQUENCE [LARGE SCALE GENOMIC DNA]</scope>
    <source>
        <strain evidence="10 11">CGMCC 1.12274</strain>
    </source>
</reference>
<dbReference type="GO" id="GO:0005886">
    <property type="term" value="C:plasma membrane"/>
    <property type="evidence" value="ECO:0007669"/>
    <property type="project" value="UniProtKB-SubCell"/>
</dbReference>
<evidence type="ECO:0000256" key="4">
    <source>
        <dbReference type="ARBA" id="ARBA00022692"/>
    </source>
</evidence>
<gene>
    <name evidence="10" type="ORF">B0I00_0793</name>
</gene>
<comment type="caution">
    <text evidence="10">The sequence shown here is derived from an EMBL/GenBank/DDBJ whole genome shotgun (WGS) entry which is preliminary data.</text>
</comment>
<evidence type="ECO:0000259" key="9">
    <source>
        <dbReference type="Pfam" id="PF11984"/>
    </source>
</evidence>
<feature type="transmembrane region" description="Helical" evidence="8">
    <location>
        <begin position="223"/>
        <end position="251"/>
    </location>
</feature>
<feature type="transmembrane region" description="Helical" evidence="8">
    <location>
        <begin position="55"/>
        <end position="71"/>
    </location>
</feature>
<evidence type="ECO:0000256" key="7">
    <source>
        <dbReference type="ARBA" id="ARBA00023136"/>
    </source>
</evidence>
<feature type="transmembrane region" description="Helical" evidence="8">
    <location>
        <begin position="263"/>
        <end position="281"/>
    </location>
</feature>
<keyword evidence="5" id="KW-0378">Hydrolase</keyword>
<keyword evidence="6 8" id="KW-1133">Transmembrane helix</keyword>
<dbReference type="NCBIfam" id="TIGR04178">
    <property type="entry name" value="exo_archaeo"/>
    <property type="match status" value="1"/>
</dbReference>
<dbReference type="NCBIfam" id="TIGR02602">
    <property type="entry name" value="8TM_EpsH"/>
    <property type="match status" value="1"/>
</dbReference>
<name>A0A2N0I350_9SPHN</name>
<feature type="transmembrane region" description="Helical" evidence="8">
    <location>
        <begin position="83"/>
        <end position="107"/>
    </location>
</feature>
<dbReference type="AlphaFoldDB" id="A0A2N0I350"/>
<feature type="transmembrane region" description="Helical" evidence="8">
    <location>
        <begin position="197"/>
        <end position="216"/>
    </location>
</feature>
<dbReference type="InterPro" id="IPR019127">
    <property type="entry name" value="Exosortase"/>
</dbReference>
<dbReference type="InterPro" id="IPR026392">
    <property type="entry name" value="Exo/Archaeosortase_dom"/>
</dbReference>
<dbReference type="Pfam" id="PF11984">
    <property type="entry name" value="DUF3485"/>
    <property type="match status" value="1"/>
</dbReference>
<keyword evidence="7 8" id="KW-0472">Membrane</keyword>
<dbReference type="OrthoDB" id="9797363at2"/>
<dbReference type="NCBIfam" id="TIGR02914">
    <property type="entry name" value="EpsI_fam"/>
    <property type="match status" value="1"/>
</dbReference>
<dbReference type="GO" id="GO:0008233">
    <property type="term" value="F:peptidase activity"/>
    <property type="evidence" value="ECO:0007669"/>
    <property type="project" value="UniProtKB-KW"/>
</dbReference>
<evidence type="ECO:0000313" key="11">
    <source>
        <dbReference type="Proteomes" id="UP000232587"/>
    </source>
</evidence>
<feature type="transmembrane region" description="Helical" evidence="8">
    <location>
        <begin position="310"/>
        <end position="334"/>
    </location>
</feature>
<feature type="transmembrane region" description="Helical" evidence="8">
    <location>
        <begin position="20"/>
        <end position="40"/>
    </location>
</feature>
<dbReference type="EMBL" id="PHUF01000002">
    <property type="protein sequence ID" value="PKB25591.1"/>
    <property type="molecule type" value="Genomic_DNA"/>
</dbReference>
<keyword evidence="11" id="KW-1185">Reference proteome</keyword>
<dbReference type="InterPro" id="IPR017540">
    <property type="entry name" value="Exosortase-1"/>
</dbReference>
<dbReference type="InterPro" id="IPR014263">
    <property type="entry name" value="Methanolan_biosynth_EpsI"/>
</dbReference>
<dbReference type="InterPro" id="IPR013426">
    <property type="entry name" value="EpsH-like"/>
</dbReference>
<dbReference type="RefSeq" id="WP_100866015.1">
    <property type="nucleotide sequence ID" value="NZ_PHUF01000002.1"/>
</dbReference>
<evidence type="ECO:0000256" key="5">
    <source>
        <dbReference type="ARBA" id="ARBA00022801"/>
    </source>
</evidence>
<comment type="subcellular location">
    <subcellularLocation>
        <location evidence="1">Cell membrane</location>
        <topology evidence="1">Multi-pass membrane protein</topology>
    </subcellularLocation>
</comment>
<keyword evidence="3" id="KW-0645">Protease</keyword>
<accession>A0A2N0I350</accession>
<feature type="transmembrane region" description="Helical" evidence="8">
    <location>
        <begin position="127"/>
        <end position="147"/>
    </location>
</feature>
<keyword evidence="2" id="KW-1003">Cell membrane</keyword>
<keyword evidence="4 8" id="KW-0812">Transmembrane</keyword>
<sequence length="518" mass="55676">MPPDLALGRRPGLGARLSPAWRGTLVRIALAWLALIGVFAPDWARIADQWWNSSTYNHMVLVPPLVAWLAWQRREQVMAFAPATWLPGLVAFGALLFVWALGALSGFDLLRQAAVVGLLPASLLSLAGPRVFAALMFPLAYMVFMVPFGDELVPVLQMITAKLTVALVNLSAIPAAIDGVYIDTPAGLFEVAEACSGVKFLIAMVALGVFVAHVGFSSWRRRAAFMVLCIVAPIVGNGLRAFATIFMAQYVGAERAAGIDHLIYGWVFFATIIALVIGLAWRHFDRAVDDPMVDVEAVERSPLISRLARASASAASGTIGLVLLVAVAIGWVALADGRSATLPARIALLEVPGWQRVDYAPAYPWEPRAAGAEHRLLGRYADAHGHRVDVFYALYSVQREGQEAGGFGEGALRAESGWSWLGAGPAQDQARADRLRADNGTERLALTFYRTGDLLSGNNLALKLAVLRDRALLRRRPTALLILSSEAGEQGSPATGLAEFQRAAGAVGPWMDRIASAR</sequence>
<evidence type="ECO:0000256" key="1">
    <source>
        <dbReference type="ARBA" id="ARBA00004651"/>
    </source>
</evidence>
<feature type="domain" description="Methanolan biosynthesis EpsI" evidence="9">
    <location>
        <begin position="321"/>
        <end position="506"/>
    </location>
</feature>
<dbReference type="Proteomes" id="UP000232587">
    <property type="component" value="Unassembled WGS sequence"/>
</dbReference>
<proteinExistence type="predicted"/>
<protein>
    <submittedName>
        <fullName evidence="10">Exosortase A</fullName>
    </submittedName>
</protein>
<evidence type="ECO:0000256" key="6">
    <source>
        <dbReference type="ARBA" id="ARBA00022989"/>
    </source>
</evidence>
<evidence type="ECO:0000256" key="3">
    <source>
        <dbReference type="ARBA" id="ARBA00022670"/>
    </source>
</evidence>
<organism evidence="10 11">
    <name type="scientific">Novosphingobium kunmingense</name>
    <dbReference type="NCBI Taxonomy" id="1211806"/>
    <lineage>
        <taxon>Bacteria</taxon>
        <taxon>Pseudomonadati</taxon>
        <taxon>Pseudomonadota</taxon>
        <taxon>Alphaproteobacteria</taxon>
        <taxon>Sphingomonadales</taxon>
        <taxon>Sphingomonadaceae</taxon>
        <taxon>Novosphingobium</taxon>
    </lineage>
</organism>
<evidence type="ECO:0000256" key="2">
    <source>
        <dbReference type="ARBA" id="ARBA00022475"/>
    </source>
</evidence>
<dbReference type="NCBIfam" id="TIGR03109">
    <property type="entry name" value="exosort_XrtA"/>
    <property type="match status" value="1"/>
</dbReference>
<dbReference type="Pfam" id="PF09721">
    <property type="entry name" value="Exosortase_EpsH"/>
    <property type="match status" value="1"/>
</dbReference>
<evidence type="ECO:0000313" key="10">
    <source>
        <dbReference type="EMBL" id="PKB25591.1"/>
    </source>
</evidence>
<evidence type="ECO:0000256" key="8">
    <source>
        <dbReference type="SAM" id="Phobius"/>
    </source>
</evidence>